<organism evidence="12 13">
    <name type="scientific">Epichloe festucae (strain Fl1)</name>
    <dbReference type="NCBI Taxonomy" id="877507"/>
    <lineage>
        <taxon>Eukaryota</taxon>
        <taxon>Fungi</taxon>
        <taxon>Dikarya</taxon>
        <taxon>Ascomycota</taxon>
        <taxon>Pezizomycotina</taxon>
        <taxon>Sordariomycetes</taxon>
        <taxon>Hypocreomycetidae</taxon>
        <taxon>Hypocreales</taxon>
        <taxon>Clavicipitaceae</taxon>
        <taxon>Epichloe</taxon>
    </lineage>
</organism>
<keyword evidence="13" id="KW-1185">Reference proteome</keyword>
<feature type="signal peptide" evidence="10">
    <location>
        <begin position="1"/>
        <end position="16"/>
    </location>
</feature>
<protein>
    <recommendedName>
        <fullName evidence="11">Peptidase M43 pregnancy-associated plasma-A domain-containing protein</fullName>
    </recommendedName>
</protein>
<dbReference type="Gene3D" id="3.40.390.10">
    <property type="entry name" value="Collagenase (Catalytic Domain)"/>
    <property type="match status" value="1"/>
</dbReference>
<dbReference type="Pfam" id="PF05572">
    <property type="entry name" value="Peptidase_M43"/>
    <property type="match status" value="1"/>
</dbReference>
<evidence type="ECO:0000256" key="7">
    <source>
        <dbReference type="ARBA" id="ARBA00022833"/>
    </source>
</evidence>
<dbReference type="GO" id="GO:0006508">
    <property type="term" value="P:proteolysis"/>
    <property type="evidence" value="ECO:0007669"/>
    <property type="project" value="UniProtKB-KW"/>
</dbReference>
<dbReference type="AlphaFoldDB" id="A0A7S9PV30"/>
<dbReference type="OrthoDB" id="536211at2759"/>
<dbReference type="InterPro" id="IPR008754">
    <property type="entry name" value="Peptidase_M43"/>
</dbReference>
<reference evidence="12 13" key="1">
    <citation type="journal article" date="2018" name="PLoS Genet.">
        <title>Repeat elements organise 3D genome structure and mediate transcription in the filamentous fungus Epichloe festucae.</title>
        <authorList>
            <person name="Winter D.J."/>
            <person name="Ganley A.R.D."/>
            <person name="Young C.A."/>
            <person name="Liachko I."/>
            <person name="Schardl C.L."/>
            <person name="Dupont P.Y."/>
            <person name="Berry D."/>
            <person name="Ram A."/>
            <person name="Scott B."/>
            <person name="Cox M.P."/>
        </authorList>
    </citation>
    <scope>NUCLEOTIDE SEQUENCE [LARGE SCALE GENOMIC DNA]</scope>
    <source>
        <strain evidence="12 13">Fl1</strain>
    </source>
</reference>
<feature type="chain" id="PRO_5034657146" description="Peptidase M43 pregnancy-associated plasma-A domain-containing protein" evidence="10">
    <location>
        <begin position="17"/>
        <end position="298"/>
    </location>
</feature>
<dbReference type="PANTHER" id="PTHR47466">
    <property type="match status" value="1"/>
</dbReference>
<evidence type="ECO:0000259" key="11">
    <source>
        <dbReference type="Pfam" id="PF05572"/>
    </source>
</evidence>
<keyword evidence="5 10" id="KW-0732">Signal</keyword>
<gene>
    <name evidence="12" type="ORF">C2857_000111</name>
</gene>
<feature type="domain" description="Peptidase M43 pregnancy-associated plasma-A" evidence="11">
    <location>
        <begin position="137"/>
        <end position="266"/>
    </location>
</feature>
<evidence type="ECO:0000256" key="3">
    <source>
        <dbReference type="ARBA" id="ARBA00022670"/>
    </source>
</evidence>
<name>A0A7S9PV30_EPIFF</name>
<keyword evidence="6" id="KW-0378">Hydrolase</keyword>
<evidence type="ECO:0000256" key="5">
    <source>
        <dbReference type="ARBA" id="ARBA00022729"/>
    </source>
</evidence>
<dbReference type="InterPro" id="IPR024079">
    <property type="entry name" value="MetalloPept_cat_dom_sf"/>
</dbReference>
<dbReference type="PANTHER" id="PTHR47466:SF1">
    <property type="entry name" value="METALLOPROTEASE MEP1 (AFU_ORTHOLOGUE AFUA_1G07730)-RELATED"/>
    <property type="match status" value="1"/>
</dbReference>
<comment type="similarity">
    <text evidence="2">Belongs to the peptidase M43B family.</text>
</comment>
<evidence type="ECO:0000313" key="12">
    <source>
        <dbReference type="EMBL" id="QPG98804.1"/>
    </source>
</evidence>
<proteinExistence type="inferred from homology"/>
<sequence length="298" mass="33683">MRFLLAAASFALVATSISVLPNEEPKGLHSFCGTKEPPSELHKVVQSHERRLPRRQALDPLLVDVYFHFVYSQAKAFSLLLRHANRHLKFLNDNFKPGNIAFQQVEVDLTVDPNWARDNSTREEMFHLLRKGDYSSLNVFSVEKTDDVDDLGWATLPDLWAIHEGQVVYDGVFIRDTIAADGSYNRVVAKALVHEVGHWFGLLHTFSNSCSGAGDLISDTPASLHFSGYCSETLDTCPDQPGLDPLHNHMSYSNSECRTEFTKGQYAAIAMYWPWLRAPRGRLHDLVAGLWKSNRRID</sequence>
<dbReference type="SUPFAM" id="SSF55486">
    <property type="entry name" value="Metalloproteases ('zincins'), catalytic domain"/>
    <property type="match status" value="1"/>
</dbReference>
<evidence type="ECO:0000313" key="13">
    <source>
        <dbReference type="Proteomes" id="UP000594364"/>
    </source>
</evidence>
<evidence type="ECO:0000256" key="10">
    <source>
        <dbReference type="SAM" id="SignalP"/>
    </source>
</evidence>
<comment type="function">
    <text evidence="1">Secreted metalloproteinase that allows assimilation of proteinaceous substrates.</text>
</comment>
<keyword evidence="8" id="KW-0482">Metalloprotease</keyword>
<keyword evidence="9" id="KW-1015">Disulfide bond</keyword>
<accession>A0A7S9PV30</accession>
<evidence type="ECO:0000256" key="8">
    <source>
        <dbReference type="ARBA" id="ARBA00023049"/>
    </source>
</evidence>
<dbReference type="GO" id="GO:0046872">
    <property type="term" value="F:metal ion binding"/>
    <property type="evidence" value="ECO:0007669"/>
    <property type="project" value="UniProtKB-KW"/>
</dbReference>
<evidence type="ECO:0000256" key="6">
    <source>
        <dbReference type="ARBA" id="ARBA00022801"/>
    </source>
</evidence>
<keyword evidence="3" id="KW-0645">Protease</keyword>
<keyword evidence="7" id="KW-0862">Zinc</keyword>
<evidence type="ECO:0000256" key="9">
    <source>
        <dbReference type="ARBA" id="ARBA00023157"/>
    </source>
</evidence>
<evidence type="ECO:0000256" key="1">
    <source>
        <dbReference type="ARBA" id="ARBA00003174"/>
    </source>
</evidence>
<dbReference type="EMBL" id="CP031387">
    <property type="protein sequence ID" value="QPG98804.1"/>
    <property type="molecule type" value="Genomic_DNA"/>
</dbReference>
<dbReference type="GO" id="GO:0008237">
    <property type="term" value="F:metallopeptidase activity"/>
    <property type="evidence" value="ECO:0007669"/>
    <property type="project" value="UniProtKB-KW"/>
</dbReference>
<evidence type="ECO:0000256" key="4">
    <source>
        <dbReference type="ARBA" id="ARBA00022723"/>
    </source>
</evidence>
<dbReference type="Proteomes" id="UP000594364">
    <property type="component" value="Chromosome 3"/>
</dbReference>
<keyword evidence="4" id="KW-0479">Metal-binding</keyword>
<evidence type="ECO:0000256" key="2">
    <source>
        <dbReference type="ARBA" id="ARBA00008721"/>
    </source>
</evidence>